<dbReference type="PANTHER" id="PTHR35604">
    <property type="entry name" value="TRANSPOSASE INSH FOR INSERTION SEQUENCE ELEMENT IS5A-RELATED"/>
    <property type="match status" value="1"/>
</dbReference>
<keyword evidence="3" id="KW-1185">Reference proteome</keyword>
<reference evidence="2 3" key="1">
    <citation type="submission" date="2017-04" db="EMBL/GenBank/DDBJ databases">
        <authorList>
            <person name="Afonso C.L."/>
            <person name="Miller P.J."/>
            <person name="Scott M.A."/>
            <person name="Spackman E."/>
            <person name="Goraichik I."/>
            <person name="Dimitrov K.M."/>
            <person name="Suarez D.L."/>
            <person name="Swayne D.E."/>
        </authorList>
    </citation>
    <scope>NUCLEOTIDE SEQUENCE [LARGE SCALE GENOMIC DNA]</scope>
    <source>
        <strain evidence="2 3">LMG26642</strain>
    </source>
</reference>
<feature type="domain" description="Transposase InsH N-terminal" evidence="1">
    <location>
        <begin position="17"/>
        <end position="111"/>
    </location>
</feature>
<evidence type="ECO:0000313" key="2">
    <source>
        <dbReference type="EMBL" id="SMH28576.1"/>
    </source>
</evidence>
<dbReference type="InterPro" id="IPR008490">
    <property type="entry name" value="Transposase_InsH_N"/>
</dbReference>
<evidence type="ECO:0000313" key="3">
    <source>
        <dbReference type="Proteomes" id="UP000193435"/>
    </source>
</evidence>
<name>A0A1X7MW04_9LACT</name>
<evidence type="ECO:0000259" key="1">
    <source>
        <dbReference type="Pfam" id="PF05598"/>
    </source>
</evidence>
<accession>A0A1X7MW04</accession>
<dbReference type="RefSeq" id="WP_159446055.1">
    <property type="nucleotide sequence ID" value="NZ_FOAH01000054.1"/>
</dbReference>
<gene>
    <name evidence="2" type="ORF">SAMN04488700_0943</name>
</gene>
<protein>
    <submittedName>
        <fullName evidence="2">Transposase domain</fullName>
    </submittedName>
</protein>
<dbReference type="PANTHER" id="PTHR35604:SF2">
    <property type="entry name" value="TRANSPOSASE INSH FOR INSERTION SEQUENCE ELEMENT IS5A-RELATED"/>
    <property type="match status" value="1"/>
</dbReference>
<dbReference type="AlphaFoldDB" id="A0A1X7MW04"/>
<dbReference type="Pfam" id="PF05598">
    <property type="entry name" value="DUF772"/>
    <property type="match status" value="1"/>
</dbReference>
<proteinExistence type="predicted"/>
<organism evidence="2 3">
    <name type="scientific">Carnobacterium iners</name>
    <dbReference type="NCBI Taxonomy" id="1073423"/>
    <lineage>
        <taxon>Bacteria</taxon>
        <taxon>Bacillati</taxon>
        <taxon>Bacillota</taxon>
        <taxon>Bacilli</taxon>
        <taxon>Lactobacillales</taxon>
        <taxon>Carnobacteriaceae</taxon>
        <taxon>Carnobacterium</taxon>
    </lineage>
</organism>
<dbReference type="Proteomes" id="UP000193435">
    <property type="component" value="Unassembled WGS sequence"/>
</dbReference>
<dbReference type="EMBL" id="FXBJ01000002">
    <property type="protein sequence ID" value="SMH28576.1"/>
    <property type="molecule type" value="Genomic_DNA"/>
</dbReference>
<sequence>MLNFQESLTVSPYLSLYDQLIPKDHFLREMNELVDFSFVHEELASKYCLDNGRMAIDPIQLLKYLLLKSIYNLSDRDLVERAKFDLSFKYFLGIAPESKVINPNTLTKFRTLRLRDGQLLDLLISKTVEIALKNNVIKTHDLIVDATHTRSKFSARKPQEVLHARVKQLRKTIYQIDETIKETFPERNDEDDLNKELSYCESLINCVESANKVMLYPKVKEKVNLLKETIEDDLNQLHSFGNDEATIGHKSSDSAFLGYKTHIAMSDERIITAALITTGEKSNGVYFKKLYEQSVANGMKVEAIIGDIAYSGKENINYSRLNRVGGASRLRPLTPPYVPFGIRRFHFILNMYFIVMLYTRD</sequence>